<dbReference type="RefSeq" id="WP_379597884.1">
    <property type="nucleotide sequence ID" value="NZ_JBHUDE010000109.1"/>
</dbReference>
<feature type="domain" description="Glutaredoxin" evidence="1">
    <location>
        <begin position="5"/>
        <end position="57"/>
    </location>
</feature>
<dbReference type="InterPro" id="IPR002109">
    <property type="entry name" value="Glutaredoxin"/>
</dbReference>
<gene>
    <name evidence="2" type="ORF">ACFSBH_12890</name>
</gene>
<dbReference type="Proteomes" id="UP001597221">
    <property type="component" value="Unassembled WGS sequence"/>
</dbReference>
<sequence>MKHEVIVYRSDSCSYCRKLKDWLEQNKILFTDKDIENQEIYSEFEKFNAQGIPFIRIIDKEDGKEERIVGFHPEVIKRILK</sequence>
<comment type="caution">
    <text evidence="2">The sequence shown here is derived from an EMBL/GenBank/DDBJ whole genome shotgun (WGS) entry which is preliminary data.</text>
</comment>
<protein>
    <submittedName>
        <fullName evidence="2">Glutaredoxin family protein</fullName>
    </submittedName>
</protein>
<evidence type="ECO:0000259" key="1">
    <source>
        <dbReference type="Pfam" id="PF00462"/>
    </source>
</evidence>
<dbReference type="SUPFAM" id="SSF52833">
    <property type="entry name" value="Thioredoxin-like"/>
    <property type="match status" value="1"/>
</dbReference>
<dbReference type="PROSITE" id="PS51354">
    <property type="entry name" value="GLUTAREDOXIN_2"/>
    <property type="match status" value="1"/>
</dbReference>
<accession>A0ABW4HUT7</accession>
<dbReference type="Gene3D" id="3.40.30.10">
    <property type="entry name" value="Glutaredoxin"/>
    <property type="match status" value="1"/>
</dbReference>
<proteinExistence type="predicted"/>
<evidence type="ECO:0000313" key="3">
    <source>
        <dbReference type="Proteomes" id="UP001597221"/>
    </source>
</evidence>
<reference evidence="3" key="1">
    <citation type="journal article" date="2019" name="Int. J. Syst. Evol. Microbiol.">
        <title>The Global Catalogue of Microorganisms (GCM) 10K type strain sequencing project: providing services to taxonomists for standard genome sequencing and annotation.</title>
        <authorList>
            <consortium name="The Broad Institute Genomics Platform"/>
            <consortium name="The Broad Institute Genome Sequencing Center for Infectious Disease"/>
            <person name="Wu L."/>
            <person name="Ma J."/>
        </authorList>
    </citation>
    <scope>NUCLEOTIDE SEQUENCE [LARGE SCALE GENOMIC DNA]</scope>
    <source>
        <strain evidence="3">CGMCC 1.12376</strain>
    </source>
</reference>
<name>A0ABW4HUT7_9BACI</name>
<dbReference type="EMBL" id="JBHUDE010000109">
    <property type="protein sequence ID" value="MFD1608525.1"/>
    <property type="molecule type" value="Genomic_DNA"/>
</dbReference>
<dbReference type="CDD" id="cd02976">
    <property type="entry name" value="NrdH"/>
    <property type="match status" value="1"/>
</dbReference>
<keyword evidence="3" id="KW-1185">Reference proteome</keyword>
<dbReference type="InterPro" id="IPR036249">
    <property type="entry name" value="Thioredoxin-like_sf"/>
</dbReference>
<evidence type="ECO:0000313" key="2">
    <source>
        <dbReference type="EMBL" id="MFD1608525.1"/>
    </source>
</evidence>
<dbReference type="Pfam" id="PF00462">
    <property type="entry name" value="Glutaredoxin"/>
    <property type="match status" value="1"/>
</dbReference>
<organism evidence="2 3">
    <name type="scientific">Oceanobacillus luteolus</name>
    <dbReference type="NCBI Taxonomy" id="1274358"/>
    <lineage>
        <taxon>Bacteria</taxon>
        <taxon>Bacillati</taxon>
        <taxon>Bacillota</taxon>
        <taxon>Bacilli</taxon>
        <taxon>Bacillales</taxon>
        <taxon>Bacillaceae</taxon>
        <taxon>Oceanobacillus</taxon>
    </lineage>
</organism>